<proteinExistence type="predicted"/>
<dbReference type="RefSeq" id="WP_234868364.1">
    <property type="nucleotide sequence ID" value="NZ_JAKEVY010000007.1"/>
</dbReference>
<dbReference type="EMBL" id="JAKEVY010000007">
    <property type="protein sequence ID" value="MCF1716843.1"/>
    <property type="molecule type" value="Genomic_DNA"/>
</dbReference>
<name>A0ABS9BPB8_9BACT</name>
<organism evidence="1 2">
    <name type="scientific">Flavihumibacter fluminis</name>
    <dbReference type="NCBI Taxonomy" id="2909236"/>
    <lineage>
        <taxon>Bacteria</taxon>
        <taxon>Pseudomonadati</taxon>
        <taxon>Bacteroidota</taxon>
        <taxon>Chitinophagia</taxon>
        <taxon>Chitinophagales</taxon>
        <taxon>Chitinophagaceae</taxon>
        <taxon>Flavihumibacter</taxon>
    </lineage>
</organism>
<accession>A0ABS9BPB8</accession>
<evidence type="ECO:0000313" key="2">
    <source>
        <dbReference type="Proteomes" id="UP001200145"/>
    </source>
</evidence>
<evidence type="ECO:0000313" key="1">
    <source>
        <dbReference type="EMBL" id="MCF1716843.1"/>
    </source>
</evidence>
<protein>
    <submittedName>
        <fullName evidence="1">Uncharacterized protein</fullName>
    </submittedName>
</protein>
<comment type="caution">
    <text evidence="1">The sequence shown here is derived from an EMBL/GenBank/DDBJ whole genome shotgun (WGS) entry which is preliminary data.</text>
</comment>
<reference evidence="1 2" key="1">
    <citation type="submission" date="2022-01" db="EMBL/GenBank/DDBJ databases">
        <title>Flavihumibacter sp. nov., isolated from sediment of a river.</title>
        <authorList>
            <person name="Liu H."/>
        </authorList>
    </citation>
    <scope>NUCLEOTIDE SEQUENCE [LARGE SCALE GENOMIC DNA]</scope>
    <source>
        <strain evidence="1 2">RY-1</strain>
    </source>
</reference>
<keyword evidence="2" id="KW-1185">Reference proteome</keyword>
<gene>
    <name evidence="1" type="ORF">L0U88_19530</name>
</gene>
<dbReference type="Proteomes" id="UP001200145">
    <property type="component" value="Unassembled WGS sequence"/>
</dbReference>
<sequence length="182" mass="21203">MKTTTKIQAARLHLIIFGIFTLISLTVNADDSLNNIRPKIQAIADKLQKDNMVHFGYAVGYAAKPETNNKYFKLYKRLKSKATNQELVRLTNSKSEVLVVYSFNILHSRNYEGLKQIFLNHISDTSWFWTAGGCTGFVDRINWFMLRRLKPTDDTEINLLTKNEYDLYCDRFKQEDKVFTCD</sequence>